<sequence length="363" mass="40740">MTIIHVRPNDCVRLQSIASLFSAEAKVVTVTGAGISTNAGIPDFRSKNGIYSLGSRHLFHSSVLCDPERRPIFYKDITKMRQVANSAIPTRTHNFIRDLRDAGKLLRAYTQNIDCLEEKAGLSTNLRKGPGSRSRPRRKHRPRRVRNYRVNSQPRILDDARGVECVLLHGSLRLLRCFLCSKTYRWDEGDREAETLLGQEPLCPGCAEVSAARAALRKRATAIGTLRPDIVLYDERDPRADSISTIVQHDLSLRPDVLLIMGTSLTTDGVKFLIKDFAKVVHGRGGKVVFVNLTKPAEKTWTNVIDYWVEWNCDAWVEDLMGRRPAIARTAKETECATAPPQSTSRTLKRLGSRENPVDLTLI</sequence>
<keyword evidence="4" id="KW-0479">Metal-binding</keyword>
<dbReference type="InterPro" id="IPR003000">
    <property type="entry name" value="Sirtuin"/>
</dbReference>
<keyword evidence="2" id="KW-0808">Transferase</keyword>
<evidence type="ECO:0000259" key="6">
    <source>
        <dbReference type="PROSITE" id="PS50305"/>
    </source>
</evidence>
<dbReference type="InterPro" id="IPR050134">
    <property type="entry name" value="NAD-dep_sirtuin_deacylases"/>
</dbReference>
<evidence type="ECO:0000313" key="8">
    <source>
        <dbReference type="Proteomes" id="UP001285441"/>
    </source>
</evidence>
<reference evidence="7" key="1">
    <citation type="journal article" date="2023" name="Mol. Phylogenet. Evol.">
        <title>Genome-scale phylogeny and comparative genomics of the fungal order Sordariales.</title>
        <authorList>
            <person name="Hensen N."/>
            <person name="Bonometti L."/>
            <person name="Westerberg I."/>
            <person name="Brannstrom I.O."/>
            <person name="Guillou S."/>
            <person name="Cros-Aarteil S."/>
            <person name="Calhoun S."/>
            <person name="Haridas S."/>
            <person name="Kuo A."/>
            <person name="Mondo S."/>
            <person name="Pangilinan J."/>
            <person name="Riley R."/>
            <person name="LaButti K."/>
            <person name="Andreopoulos B."/>
            <person name="Lipzen A."/>
            <person name="Chen C."/>
            <person name="Yan M."/>
            <person name="Daum C."/>
            <person name="Ng V."/>
            <person name="Clum A."/>
            <person name="Steindorff A."/>
            <person name="Ohm R.A."/>
            <person name="Martin F."/>
            <person name="Silar P."/>
            <person name="Natvig D.O."/>
            <person name="Lalanne C."/>
            <person name="Gautier V."/>
            <person name="Ament-Velasquez S.L."/>
            <person name="Kruys A."/>
            <person name="Hutchinson M.I."/>
            <person name="Powell A.J."/>
            <person name="Barry K."/>
            <person name="Miller A.N."/>
            <person name="Grigoriev I.V."/>
            <person name="Debuchy R."/>
            <person name="Gladieux P."/>
            <person name="Hiltunen Thoren M."/>
            <person name="Johannesson H."/>
        </authorList>
    </citation>
    <scope>NUCLEOTIDE SEQUENCE</scope>
    <source>
        <strain evidence="7">CBS 232.78</strain>
    </source>
</reference>
<dbReference type="GO" id="GO:0070403">
    <property type="term" value="F:NAD+ binding"/>
    <property type="evidence" value="ECO:0007669"/>
    <property type="project" value="InterPro"/>
</dbReference>
<keyword evidence="8" id="KW-1185">Reference proteome</keyword>
<protein>
    <submittedName>
        <fullName evidence="7">DHS-like NAD/FAD-binding domain-containing protein</fullName>
    </submittedName>
</protein>
<dbReference type="PANTHER" id="PTHR11085">
    <property type="entry name" value="NAD-DEPENDENT PROTEIN DEACYLASE SIRTUIN-5, MITOCHONDRIAL-RELATED"/>
    <property type="match status" value="1"/>
</dbReference>
<comment type="caution">
    <text evidence="7">The sequence shown here is derived from an EMBL/GenBank/DDBJ whole genome shotgun (WGS) entry which is preliminary data.</text>
</comment>
<feature type="binding site" evidence="4">
    <location>
        <position position="206"/>
    </location>
    <ligand>
        <name>Zn(2+)</name>
        <dbReference type="ChEBI" id="CHEBI:29105"/>
    </ligand>
</feature>
<reference evidence="7" key="2">
    <citation type="submission" date="2023-06" db="EMBL/GenBank/DDBJ databases">
        <authorList>
            <consortium name="Lawrence Berkeley National Laboratory"/>
            <person name="Haridas S."/>
            <person name="Hensen N."/>
            <person name="Bonometti L."/>
            <person name="Westerberg I."/>
            <person name="Brannstrom I.O."/>
            <person name="Guillou S."/>
            <person name="Cros-Aarteil S."/>
            <person name="Calhoun S."/>
            <person name="Kuo A."/>
            <person name="Mondo S."/>
            <person name="Pangilinan J."/>
            <person name="Riley R."/>
            <person name="LaButti K."/>
            <person name="Andreopoulos B."/>
            <person name="Lipzen A."/>
            <person name="Chen C."/>
            <person name="Yanf M."/>
            <person name="Daum C."/>
            <person name="Ng V."/>
            <person name="Clum A."/>
            <person name="Steindorff A."/>
            <person name="Ohm R."/>
            <person name="Martin F."/>
            <person name="Silar P."/>
            <person name="Natvig D."/>
            <person name="Lalanne C."/>
            <person name="Gautier V."/>
            <person name="Ament-velasquez S.L."/>
            <person name="Kruys A."/>
            <person name="Hutchinson M.I."/>
            <person name="Powell A.J."/>
            <person name="Barry K."/>
            <person name="Miller A.N."/>
            <person name="Grigoriev I.V."/>
            <person name="Debuchy R."/>
            <person name="Gladieux P."/>
            <person name="Thoren M.H."/>
            <person name="Johannesson H."/>
        </authorList>
    </citation>
    <scope>NUCLEOTIDE SEQUENCE</scope>
    <source>
        <strain evidence="7">CBS 232.78</strain>
    </source>
</reference>
<keyword evidence="4" id="KW-0862">Zinc</keyword>
<feature type="active site" description="Proton acceptor" evidence="4">
    <location>
        <position position="169"/>
    </location>
</feature>
<evidence type="ECO:0000256" key="3">
    <source>
        <dbReference type="ARBA" id="ARBA00023027"/>
    </source>
</evidence>
<evidence type="ECO:0000256" key="4">
    <source>
        <dbReference type="PROSITE-ProRule" id="PRU00236"/>
    </source>
</evidence>
<dbReference type="GO" id="GO:0046872">
    <property type="term" value="F:metal ion binding"/>
    <property type="evidence" value="ECO:0007669"/>
    <property type="project" value="UniProtKB-KW"/>
</dbReference>
<organism evidence="7 8">
    <name type="scientific">Podospora didyma</name>
    <dbReference type="NCBI Taxonomy" id="330526"/>
    <lineage>
        <taxon>Eukaryota</taxon>
        <taxon>Fungi</taxon>
        <taxon>Dikarya</taxon>
        <taxon>Ascomycota</taxon>
        <taxon>Pezizomycotina</taxon>
        <taxon>Sordariomycetes</taxon>
        <taxon>Sordariomycetidae</taxon>
        <taxon>Sordariales</taxon>
        <taxon>Podosporaceae</taxon>
        <taxon>Podospora</taxon>
    </lineage>
</organism>
<feature type="domain" description="Deacetylase sirtuin-type" evidence="6">
    <location>
        <begin position="7"/>
        <end position="354"/>
    </location>
</feature>
<feature type="region of interest" description="Disordered" evidence="5">
    <location>
        <begin position="124"/>
        <end position="147"/>
    </location>
</feature>
<name>A0AAE0NBK2_9PEZI</name>
<dbReference type="EMBL" id="JAULSW010000006">
    <property type="protein sequence ID" value="KAK3377681.1"/>
    <property type="molecule type" value="Genomic_DNA"/>
</dbReference>
<dbReference type="GO" id="GO:0005634">
    <property type="term" value="C:nucleus"/>
    <property type="evidence" value="ECO:0007669"/>
    <property type="project" value="TreeGrafter"/>
</dbReference>
<dbReference type="Proteomes" id="UP001285441">
    <property type="component" value="Unassembled WGS sequence"/>
</dbReference>
<dbReference type="Pfam" id="PF02146">
    <property type="entry name" value="SIR2"/>
    <property type="match status" value="2"/>
</dbReference>
<evidence type="ECO:0000256" key="1">
    <source>
        <dbReference type="ARBA" id="ARBA00006924"/>
    </source>
</evidence>
<accession>A0AAE0NBK2</accession>
<feature type="binding site" evidence="4">
    <location>
        <position position="177"/>
    </location>
    <ligand>
        <name>Zn(2+)</name>
        <dbReference type="ChEBI" id="CHEBI:29105"/>
    </ligand>
</feature>
<evidence type="ECO:0000256" key="2">
    <source>
        <dbReference type="ARBA" id="ARBA00022679"/>
    </source>
</evidence>
<dbReference type="InterPro" id="IPR029035">
    <property type="entry name" value="DHS-like_NAD/FAD-binding_dom"/>
</dbReference>
<gene>
    <name evidence="7" type="ORF">B0H63DRAFT_524959</name>
</gene>
<proteinExistence type="inferred from homology"/>
<dbReference type="InterPro" id="IPR026590">
    <property type="entry name" value="Ssirtuin_cat_dom"/>
</dbReference>
<dbReference type="PROSITE" id="PS50305">
    <property type="entry name" value="SIRTUIN"/>
    <property type="match status" value="1"/>
</dbReference>
<feature type="compositionally biased region" description="Basic residues" evidence="5">
    <location>
        <begin position="134"/>
        <end position="147"/>
    </location>
</feature>
<comment type="similarity">
    <text evidence="1">Belongs to the sirtuin family. Class I subfamily.</text>
</comment>
<dbReference type="PANTHER" id="PTHR11085:SF8">
    <property type="entry name" value="NAD-DEPENDENT HISTONE DEACETYLASE HST3"/>
    <property type="match status" value="1"/>
</dbReference>
<feature type="binding site" evidence="4">
    <location>
        <position position="203"/>
    </location>
    <ligand>
        <name>Zn(2+)</name>
        <dbReference type="ChEBI" id="CHEBI:29105"/>
    </ligand>
</feature>
<dbReference type="AlphaFoldDB" id="A0AAE0NBK2"/>
<dbReference type="GO" id="GO:0017136">
    <property type="term" value="F:histone deacetylase activity, NAD-dependent"/>
    <property type="evidence" value="ECO:0007669"/>
    <property type="project" value="TreeGrafter"/>
</dbReference>
<evidence type="ECO:0000313" key="7">
    <source>
        <dbReference type="EMBL" id="KAK3377681.1"/>
    </source>
</evidence>
<keyword evidence="3" id="KW-0520">NAD</keyword>
<evidence type="ECO:0000256" key="5">
    <source>
        <dbReference type="SAM" id="MobiDB-lite"/>
    </source>
</evidence>
<feature type="binding site" evidence="4">
    <location>
        <position position="180"/>
    </location>
    <ligand>
        <name>Zn(2+)</name>
        <dbReference type="ChEBI" id="CHEBI:29105"/>
    </ligand>
</feature>
<dbReference type="SUPFAM" id="SSF52467">
    <property type="entry name" value="DHS-like NAD/FAD-binding domain"/>
    <property type="match status" value="1"/>
</dbReference>
<dbReference type="Gene3D" id="3.40.50.1220">
    <property type="entry name" value="TPP-binding domain"/>
    <property type="match status" value="1"/>
</dbReference>